<dbReference type="EMBL" id="FOXB01000041">
    <property type="protein sequence ID" value="SFP79530.1"/>
    <property type="molecule type" value="Genomic_DNA"/>
</dbReference>
<keyword evidence="4" id="KW-1185">Reference proteome</keyword>
<keyword evidence="1" id="KW-0812">Transmembrane</keyword>
<sequence length="272" mass="31493">MLKKITSLTLAISFLIMTYTGIMLFIAPHGRVAYWSNWHFLGLTKNQYGDLHTTSMILFMLSAALHIYYNWKPLMSYLKNSAREITFTKKEFLIAFLINFIFVVGTLYMVQPFKIYLEFEESIKDSWIKDYGEPPYGHAEETKLSTFCRKMNIDLKKAKQALNEHNIIFKENQSLKTIAKNNHTTPNDIYKIIQGFTINSSTMSIKRGFGRKSLKELCKDEGWSVDQAVKILKQNGAIEPSKDSRVKNIADDMGITPFDIYNLLKKNLNKKQ</sequence>
<keyword evidence="1" id="KW-0472">Membrane</keyword>
<dbReference type="Pfam" id="PF14358">
    <property type="entry name" value="DUF4405"/>
    <property type="match status" value="1"/>
</dbReference>
<evidence type="ECO:0000256" key="1">
    <source>
        <dbReference type="SAM" id="Phobius"/>
    </source>
</evidence>
<dbReference type="OrthoDB" id="9793491at2"/>
<dbReference type="InterPro" id="IPR025517">
    <property type="entry name" value="DUF4405"/>
</dbReference>
<reference evidence="3 4" key="1">
    <citation type="submission" date="2016-10" db="EMBL/GenBank/DDBJ databases">
        <authorList>
            <person name="de Groot N.N."/>
        </authorList>
    </citation>
    <scope>NUCLEOTIDE SEQUENCE [LARGE SCALE GENOMIC DNA]</scope>
    <source>
        <strain evidence="3 4">EP1-55-1</strain>
    </source>
</reference>
<proteinExistence type="predicted"/>
<dbReference type="STRING" id="223786.SAMN05216234_14119"/>
<evidence type="ECO:0000313" key="3">
    <source>
        <dbReference type="EMBL" id="SFP79530.1"/>
    </source>
</evidence>
<protein>
    <recommendedName>
        <fullName evidence="2">Flavinylation-associated cytochrome domain-containing protein</fullName>
    </recommendedName>
</protein>
<evidence type="ECO:0000313" key="4">
    <source>
        <dbReference type="Proteomes" id="UP000199227"/>
    </source>
</evidence>
<accession>A0A1I5T917</accession>
<name>A0A1I5T917_9BACT</name>
<evidence type="ECO:0000259" key="2">
    <source>
        <dbReference type="Pfam" id="PF14358"/>
    </source>
</evidence>
<keyword evidence="1" id="KW-1133">Transmembrane helix</keyword>
<organism evidence="3 4">
    <name type="scientific">Hydrogenimonas thermophila</name>
    <dbReference type="NCBI Taxonomy" id="223786"/>
    <lineage>
        <taxon>Bacteria</taxon>
        <taxon>Pseudomonadati</taxon>
        <taxon>Campylobacterota</taxon>
        <taxon>Epsilonproteobacteria</taxon>
        <taxon>Campylobacterales</taxon>
        <taxon>Hydrogenimonadaceae</taxon>
        <taxon>Hydrogenimonas</taxon>
    </lineage>
</organism>
<feature type="domain" description="Flavinylation-associated cytochrome" evidence="2">
    <location>
        <begin position="5"/>
        <end position="71"/>
    </location>
</feature>
<dbReference type="RefSeq" id="WP_092913705.1">
    <property type="nucleotide sequence ID" value="NZ_CP136592.1"/>
</dbReference>
<feature type="transmembrane region" description="Helical" evidence="1">
    <location>
        <begin position="92"/>
        <end position="110"/>
    </location>
</feature>
<dbReference type="AlphaFoldDB" id="A0A1I5T917"/>
<feature type="transmembrane region" description="Helical" evidence="1">
    <location>
        <begin position="51"/>
        <end position="71"/>
    </location>
</feature>
<feature type="transmembrane region" description="Helical" evidence="1">
    <location>
        <begin position="7"/>
        <end position="27"/>
    </location>
</feature>
<gene>
    <name evidence="3" type="ORF">SAMN05216234_14119</name>
</gene>
<dbReference type="Proteomes" id="UP000199227">
    <property type="component" value="Unassembled WGS sequence"/>
</dbReference>